<evidence type="ECO:0000256" key="2">
    <source>
        <dbReference type="SAM" id="Phobius"/>
    </source>
</evidence>
<evidence type="ECO:0000313" key="4">
    <source>
        <dbReference type="EMBL" id="MBJ3775921.1"/>
    </source>
</evidence>
<dbReference type="Pfam" id="PF00535">
    <property type="entry name" value="Glycos_transf_2"/>
    <property type="match status" value="1"/>
</dbReference>
<protein>
    <submittedName>
        <fullName evidence="4">Glycosyltransferase family 2 protein</fullName>
    </submittedName>
</protein>
<feature type="transmembrane region" description="Helical" evidence="2">
    <location>
        <begin position="247"/>
        <end position="265"/>
    </location>
</feature>
<dbReference type="InterPro" id="IPR001173">
    <property type="entry name" value="Glyco_trans_2-like"/>
</dbReference>
<reference evidence="4" key="1">
    <citation type="submission" date="2020-12" db="EMBL/GenBank/DDBJ databases">
        <title>Bacterial taxonomy.</title>
        <authorList>
            <person name="Pan X."/>
        </authorList>
    </citation>
    <scope>NUCLEOTIDE SEQUENCE</scope>
    <source>
        <strain evidence="4">B2012</strain>
    </source>
</reference>
<evidence type="ECO:0000313" key="5">
    <source>
        <dbReference type="Proteomes" id="UP000609531"/>
    </source>
</evidence>
<dbReference type="SUPFAM" id="SSF53448">
    <property type="entry name" value="Nucleotide-diphospho-sugar transferases"/>
    <property type="match status" value="1"/>
</dbReference>
<keyword evidence="2" id="KW-0812">Transmembrane</keyword>
<gene>
    <name evidence="4" type="ORF">JCR33_09505</name>
</gene>
<feature type="domain" description="Glycosyltransferase 2-like" evidence="3">
    <location>
        <begin position="6"/>
        <end position="127"/>
    </location>
</feature>
<keyword evidence="5" id="KW-1185">Reference proteome</keyword>
<keyword evidence="2" id="KW-1133">Transmembrane helix</keyword>
<comment type="similarity">
    <text evidence="1">Belongs to the glycosyltransferase 2 family. WaaE/KdtX subfamily.</text>
</comment>
<evidence type="ECO:0000259" key="3">
    <source>
        <dbReference type="Pfam" id="PF00535"/>
    </source>
</evidence>
<keyword evidence="2" id="KW-0472">Membrane</keyword>
<dbReference type="CDD" id="cd02511">
    <property type="entry name" value="Beta4Glucosyltransferase"/>
    <property type="match status" value="1"/>
</dbReference>
<dbReference type="EMBL" id="JAEKJA010000007">
    <property type="protein sequence ID" value="MBJ3775921.1"/>
    <property type="molecule type" value="Genomic_DNA"/>
</dbReference>
<sequence>MTLPVSVVIPVRNEAAILGECLARLSPFAEVIVVDSASEDGTAAIARAAGARVVEFVWNGRYPKKRNHVLLNEPIAAPWVLFLDADELVTEEFCAELAARLPESRAAGYWLGYRNTFLGRPLRHGVPQRKLALIRHGHGLYERIDEREWSPLDMEVHEHPVLDGPAETIRAPLLHRDERGLAAFLDRHLAYARWEAARYLALETGDTAALTPRQRFKYRHLDAWWYAPLYFGLCTLLKGGLLDGRAGLAYAFYKAWYFATIRFLIRERRRAMAP</sequence>
<dbReference type="InterPro" id="IPR029044">
    <property type="entry name" value="Nucleotide-diphossugar_trans"/>
</dbReference>
<proteinExistence type="inferred from homology"/>
<dbReference type="RefSeq" id="WP_198881823.1">
    <property type="nucleotide sequence ID" value="NZ_JAEKJA010000007.1"/>
</dbReference>
<name>A0A934IJ34_9HYPH</name>
<accession>A0A934IJ34</accession>
<organism evidence="4 5">
    <name type="scientific">Acuticoccus mangrovi</name>
    <dbReference type="NCBI Taxonomy" id="2796142"/>
    <lineage>
        <taxon>Bacteria</taxon>
        <taxon>Pseudomonadati</taxon>
        <taxon>Pseudomonadota</taxon>
        <taxon>Alphaproteobacteria</taxon>
        <taxon>Hyphomicrobiales</taxon>
        <taxon>Amorphaceae</taxon>
        <taxon>Acuticoccus</taxon>
    </lineage>
</organism>
<dbReference type="Proteomes" id="UP000609531">
    <property type="component" value="Unassembled WGS sequence"/>
</dbReference>
<dbReference type="PANTHER" id="PTHR43630">
    <property type="entry name" value="POLY-BETA-1,6-N-ACETYL-D-GLUCOSAMINE SYNTHASE"/>
    <property type="match status" value="1"/>
</dbReference>
<dbReference type="PANTHER" id="PTHR43630:SF2">
    <property type="entry name" value="GLYCOSYLTRANSFERASE"/>
    <property type="match status" value="1"/>
</dbReference>
<comment type="caution">
    <text evidence="4">The sequence shown here is derived from an EMBL/GenBank/DDBJ whole genome shotgun (WGS) entry which is preliminary data.</text>
</comment>
<dbReference type="AlphaFoldDB" id="A0A934IJ34"/>
<dbReference type="Gene3D" id="3.90.550.10">
    <property type="entry name" value="Spore Coat Polysaccharide Biosynthesis Protein SpsA, Chain A"/>
    <property type="match status" value="1"/>
</dbReference>
<evidence type="ECO:0000256" key="1">
    <source>
        <dbReference type="ARBA" id="ARBA00038494"/>
    </source>
</evidence>